<keyword evidence="3" id="KW-1185">Reference proteome</keyword>
<dbReference type="Proteomes" id="UP001436462">
    <property type="component" value="Unassembled WGS sequence"/>
</dbReference>
<feature type="domain" description="Antitoxin Xre-like helix-turn-helix" evidence="1">
    <location>
        <begin position="13"/>
        <end position="62"/>
    </location>
</feature>
<comment type="caution">
    <text evidence="2">The sequence shown here is derived from an EMBL/GenBank/DDBJ whole genome shotgun (WGS) entry which is preliminary data.</text>
</comment>
<gene>
    <name evidence="2" type="ORF">ABN253_17575</name>
</gene>
<sequence>MQFDKSIITKELLIGLRDSLGYNNAQMADLLGISEKTWKNKISDGNSGKLNKLEYEFLLMLVDKHPDYVVKKR</sequence>
<accession>A0ABV1LE04</accession>
<dbReference type="InterPro" id="IPR046847">
    <property type="entry name" value="Xre-like_HTH"/>
</dbReference>
<dbReference type="RefSeq" id="WP_281111469.1">
    <property type="nucleotide sequence ID" value="NZ_JBEEWF010000015.1"/>
</dbReference>
<dbReference type="InterPro" id="IPR010982">
    <property type="entry name" value="Lambda_DNA-bd_dom_sf"/>
</dbReference>
<evidence type="ECO:0000313" key="3">
    <source>
        <dbReference type="Proteomes" id="UP001436462"/>
    </source>
</evidence>
<evidence type="ECO:0000313" key="2">
    <source>
        <dbReference type="EMBL" id="MEQ5349979.1"/>
    </source>
</evidence>
<organism evidence="2 3">
    <name type="scientific">Proteus genomosp. 6</name>
    <dbReference type="NCBI Taxonomy" id="1311820"/>
    <lineage>
        <taxon>Bacteria</taxon>
        <taxon>Pseudomonadati</taxon>
        <taxon>Pseudomonadota</taxon>
        <taxon>Gammaproteobacteria</taxon>
        <taxon>Enterobacterales</taxon>
        <taxon>Morganellaceae</taxon>
        <taxon>Proteus</taxon>
    </lineage>
</organism>
<name>A0ABV1LE04_9GAMM</name>
<evidence type="ECO:0000259" key="1">
    <source>
        <dbReference type="Pfam" id="PF20432"/>
    </source>
</evidence>
<dbReference type="Gene3D" id="1.10.260.40">
    <property type="entry name" value="lambda repressor-like DNA-binding domains"/>
    <property type="match status" value="1"/>
</dbReference>
<protein>
    <submittedName>
        <fullName evidence="2">Antitoxin Xre-like helix-turn-helix domain-containing protein</fullName>
    </submittedName>
</protein>
<reference evidence="2 3" key="1">
    <citation type="submission" date="2024-04" db="EMBL/GenBank/DDBJ databases">
        <title>Role of Flies in the Dissemination of Carbapenem-Resistant Enterobacteriaceae (CRE): An Epidemiological and Genomic Study in China.</title>
        <authorList>
            <person name="Kaichao C."/>
            <person name="Zhang R."/>
            <person name="Chen S."/>
        </authorList>
    </citation>
    <scope>NUCLEOTIDE SEQUENCE [LARGE SCALE GENOMIC DNA]</scope>
    <source>
        <strain evidence="3">fly-1011</strain>
    </source>
</reference>
<proteinExistence type="predicted"/>
<dbReference type="EMBL" id="JBEEWF010000015">
    <property type="protein sequence ID" value="MEQ5349979.1"/>
    <property type="molecule type" value="Genomic_DNA"/>
</dbReference>
<dbReference type="Pfam" id="PF20432">
    <property type="entry name" value="Xre-like-HTH"/>
    <property type="match status" value="1"/>
</dbReference>